<evidence type="ECO:0000256" key="5">
    <source>
        <dbReference type="ARBA" id="ARBA00023136"/>
    </source>
</evidence>
<feature type="transmembrane region" description="Helical" evidence="7">
    <location>
        <begin position="250"/>
        <end position="269"/>
    </location>
</feature>
<feature type="transmembrane region" description="Helical" evidence="7">
    <location>
        <begin position="1054"/>
        <end position="1076"/>
    </location>
</feature>
<evidence type="ECO:0000256" key="2">
    <source>
        <dbReference type="ARBA" id="ARBA00007821"/>
    </source>
</evidence>
<feature type="transmembrane region" description="Helical" evidence="7">
    <location>
        <begin position="2225"/>
        <end position="2246"/>
    </location>
</feature>
<evidence type="ECO:0000313" key="12">
    <source>
        <dbReference type="Proteomes" id="UP000187209"/>
    </source>
</evidence>
<dbReference type="Pfam" id="PF12166">
    <property type="entry name" value="Piezo_cap"/>
    <property type="match status" value="1"/>
</dbReference>
<feature type="transmembrane region" description="Helical" evidence="7">
    <location>
        <begin position="127"/>
        <end position="148"/>
    </location>
</feature>
<comment type="caution">
    <text evidence="11">The sequence shown here is derived from an EMBL/GenBank/DDBJ whole genome shotgun (WGS) entry which is preliminary data.</text>
</comment>
<feature type="transmembrane region" description="Helical" evidence="7">
    <location>
        <begin position="548"/>
        <end position="565"/>
    </location>
</feature>
<name>A0A1R2BWN0_9CILI</name>
<evidence type="ECO:0000313" key="11">
    <source>
        <dbReference type="EMBL" id="OMJ81198.1"/>
    </source>
</evidence>
<feature type="transmembrane region" description="Helical" evidence="7">
    <location>
        <begin position="1874"/>
        <end position="1893"/>
    </location>
</feature>
<feature type="compositionally biased region" description="Basic and acidic residues" evidence="6">
    <location>
        <begin position="1150"/>
        <end position="1170"/>
    </location>
</feature>
<evidence type="ECO:0000256" key="1">
    <source>
        <dbReference type="ARBA" id="ARBA00004141"/>
    </source>
</evidence>
<feature type="transmembrane region" description="Helical" evidence="7">
    <location>
        <begin position="781"/>
        <end position="804"/>
    </location>
</feature>
<feature type="transmembrane region" description="Helical" evidence="7">
    <location>
        <begin position="155"/>
        <end position="176"/>
    </location>
</feature>
<evidence type="ECO:0000256" key="4">
    <source>
        <dbReference type="ARBA" id="ARBA00022989"/>
    </source>
</evidence>
<reference evidence="11 12" key="1">
    <citation type="submission" date="2016-11" db="EMBL/GenBank/DDBJ databases">
        <title>The macronuclear genome of Stentor coeruleus: a giant cell with tiny introns.</title>
        <authorList>
            <person name="Slabodnick M."/>
            <person name="Ruby J.G."/>
            <person name="Reiff S.B."/>
            <person name="Swart E.C."/>
            <person name="Gosai S."/>
            <person name="Prabakaran S."/>
            <person name="Witkowska E."/>
            <person name="Larue G.E."/>
            <person name="Fisher S."/>
            <person name="Freeman R.M."/>
            <person name="Gunawardena J."/>
            <person name="Chu W."/>
            <person name="Stover N.A."/>
            <person name="Gregory B.D."/>
            <person name="Nowacki M."/>
            <person name="Derisi J."/>
            <person name="Roy S.W."/>
            <person name="Marshall W.F."/>
            <person name="Sood P."/>
        </authorList>
    </citation>
    <scope>NUCLEOTIDE SEQUENCE [LARGE SCALE GENOMIC DNA]</scope>
    <source>
        <strain evidence="11">WM001</strain>
    </source>
</reference>
<dbReference type="GO" id="GO:0008381">
    <property type="term" value="F:mechanosensitive monoatomic ion channel activity"/>
    <property type="evidence" value="ECO:0007669"/>
    <property type="project" value="InterPro"/>
</dbReference>
<dbReference type="GO" id="GO:0042391">
    <property type="term" value="P:regulation of membrane potential"/>
    <property type="evidence" value="ECO:0007669"/>
    <property type="project" value="TreeGrafter"/>
</dbReference>
<feature type="transmembrane region" description="Helical" evidence="7">
    <location>
        <begin position="275"/>
        <end position="293"/>
    </location>
</feature>
<keyword evidence="4 7" id="KW-1133">Transmembrane helix</keyword>
<comment type="subcellular location">
    <subcellularLocation>
        <location evidence="1">Membrane</location>
        <topology evidence="1">Multi-pass membrane protein</topology>
    </subcellularLocation>
</comment>
<feature type="transmembrane region" description="Helical" evidence="7">
    <location>
        <begin position="586"/>
        <end position="606"/>
    </location>
</feature>
<feature type="transmembrane region" description="Helical" evidence="7">
    <location>
        <begin position="206"/>
        <end position="238"/>
    </location>
</feature>
<feature type="transmembrane region" description="Helical" evidence="7">
    <location>
        <begin position="438"/>
        <end position="456"/>
    </location>
</feature>
<dbReference type="Pfam" id="PF23188">
    <property type="entry name" value="THU_Piezo1"/>
    <property type="match status" value="1"/>
</dbReference>
<feature type="transmembrane region" description="Helical" evidence="7">
    <location>
        <begin position="393"/>
        <end position="426"/>
    </location>
</feature>
<feature type="transmembrane region" description="Helical" evidence="7">
    <location>
        <begin position="85"/>
        <end position="115"/>
    </location>
</feature>
<dbReference type="GO" id="GO:0050982">
    <property type="term" value="P:detection of mechanical stimulus"/>
    <property type="evidence" value="ECO:0007669"/>
    <property type="project" value="TreeGrafter"/>
</dbReference>
<evidence type="ECO:0000256" key="6">
    <source>
        <dbReference type="SAM" id="MobiDB-lite"/>
    </source>
</evidence>
<evidence type="ECO:0000256" key="3">
    <source>
        <dbReference type="ARBA" id="ARBA00022692"/>
    </source>
</evidence>
<feature type="transmembrane region" description="Helical" evidence="7">
    <location>
        <begin position="1673"/>
        <end position="1695"/>
    </location>
</feature>
<dbReference type="PANTHER" id="PTHR13167">
    <property type="entry name" value="PIEZO-TYPE MECHANOSENSITIVE ION CHANNEL COMPONENT"/>
    <property type="match status" value="1"/>
</dbReference>
<feature type="domain" description="Piezo THU9 and anchor" evidence="10">
    <location>
        <begin position="1732"/>
        <end position="2011"/>
    </location>
</feature>
<comment type="similarity">
    <text evidence="2">Belongs to the PIEZO (TC 1.A.75) family.</text>
</comment>
<feature type="transmembrane region" description="Helical" evidence="7">
    <location>
        <begin position="55"/>
        <end position="73"/>
    </location>
</feature>
<dbReference type="GO" id="GO:0071260">
    <property type="term" value="P:cellular response to mechanical stimulus"/>
    <property type="evidence" value="ECO:0007669"/>
    <property type="project" value="TreeGrafter"/>
</dbReference>
<dbReference type="Pfam" id="PF24874">
    <property type="entry name" value="Piezo_THU9_anchor"/>
    <property type="match status" value="1"/>
</dbReference>
<sequence>MIPGILGLLLLIAKITLIILTVTNSLTNSDESIDLIFKIFNTPKNPNFSKSFESIIPDLTAIFMCILTFIEAKNAHDYLKETMRLGFIVLLCTSFFDFTIWNMLYFLCLANWIIFRFLLEYEFNFKKLSFSILILSSVHLMTCLRVFYDAGFYRPLSIFSFEFLNVSLIYIVFLHISKTRNFEGENSVKEGFLQSRESLPNKELVLFIYFAIKVALILWSFIFVNFAGVFVILWLMYTGIEPDIKKCNKVLKFCIVPIMILKYLVLNFTTQRKSFYDFSFILVGTAFISYFTVKLQVLLEKGNISLDICEKTDPNKNASINQPIINTDPSVITFNFSLFMKKAVTQKDPKEEIPNAIPLENNNQEDTSNTLYWYKADFPNTALDKLILIPFKCYYIISIFSVVLFGLISLDLFHAVFIIFIIFFLQSKNNIKKYWDNFNVYLFIAIALKYSIKLIFDVMNINEDNDIIKNSLGLGYSQTEAYYTLFPLMISTLFQSFINNHLKADTEVIFPSNPISAMLKKYKPLLHIFFTYSFCIVLSIVIKTNILNLLRIIFLLATLLIHYINTRRNLNNPTEKVKSCLMILRFYSQTLMFTRYTFLCVVSIFSLEWMNLPSIGFEVYKTQEEIYFYILADFLLSLSFKAMIRLISQKSETKKTEEFVKFIVVKIKAEHFESNNKSITSKIMNEFFSRSYEYKLITEPFCIYYSFCIFTLSAFWQMTIFMVIYLIIIGVMQIIYIYNHKELFKHFNMNARLLECDDYSSYDSEDKKKTYQEVRKWEYRALLWALLTITTVIALIVTYSVQLFNNILIASESDASYIESSYKYQIIITEIHNTIQSCYGYVIILIILVLERLNIQALIPNEVKNIIDGWEESKTEGNADKNSSQKKRDDGMAIVAAGFMSTWKKIQDKKKIDQEIPKSKPDDSNEIVLPALPELTSTKSELSKRRGSTFQQRNRGHTTTRFNQKDEVVKMIEILRPRIKLIQALGENYKEVNYNIESDIDFISSLDLLKSIFEVFMIMLLLILAFYKLKIISVLYMITVLIIIFFKKFDKTNIIAFILIIGVWSQYILIFLSFSIDHLGLDYIYPESQDLYNFFEFSGTEIYSVYFDLLCTLVGFIYFYYLAGRTNQLIELKKLKNQIDENINRNTNRQQEKAKFEVKTEDKTEDKPEAEAEAEAEADAKLEELNFREVLKNFMFKAKVLFYKFSRFSTLIFVMLFITQSTGIIAAIYCCICLLFVLKENQIMLLSSKSSVSNPQQEILIQSHNSFQAEHYKKSNLTPILSQPETMTTLTFHGIQESELKSFTLYLNLFLNILILELACQLFIQMPVGLVTKENDHWFLDFGLIKIWNDETMDSLTNFDRYSSLNFKIYSFAFLLLILRMINSEDFKSSHKNECIIIEESSKKIVKSMEENLNKRLKIETDEHNCIRLRFERKVELLLDKLIAWNEADEKVKRMKFNIKNFKGDLVKEPWENEEEDEDVENKYNLNRNSILSYVNPFLFKKFMKSVSTLSSQQPDFEEKQSDCLKRKINRHNFYTGKKNSNQDFMQFGKRYYLNENWIPYSYSKYPQIFLFAILSNLDVFVYFLLFVNHFMYASLVSLVLPVSALSYGMIQYPRPKTMYFRFILYYESVIIMLKYIFQLDILKEIFAEALNQYKDPFKIGLNLAKNTYSETLFYYTLWDNAVIFSVLILEYYLLRVGLLNETEIDPICNKTANHKKTLSRENLNINSKPGKDLYPYCLMMQLIITLYLFLFYSRMEGNYQDIDQAIRRNKFQGEMVFSVVIMVVIIIIERIAHNRHISDLRAEVRNTFEADNNDNNQKQNNSVHYVVKKFLHFALLIIFNILVFWFFPINSIYKYKNTFSCSDLHDNNTCNNFEINYFLQGFYVICTIYFAITAQQIRLGLPTFTNSTFPSMKKPSRTEYYFFKFYRAVPFLFELRTFIDWTFSKTSLNLFQWLKLEDINARLFLTDYEQQSLKNAEDQKEISIFEKIQYGVCSLFGLLLIILLPLFIYSTSNPFIYKNEVLSTSLSLKIYAGSNQLMLFSTSTAYNPPEYNQTEWDLFGNSSFISGSEKELTQLLEVPSEPDSIWDVTSLKRNKFCKDLSTVTDLSSVGLTIDHTFIRPYPKSSQSSSLKSDYNFDSKEYLDGFIEVLCKQSTNFVVLTDKLEQIIRIPSAGTVVPETVHDISFTSNLVVKLENSSEVYWTVGRTNENNKLKPLKFFVISDEYSPATFSFSIFGFYFSVVYLLGRLIRYITVGSGMNVIMTDMKDPRHLIILCSQIIYNRSKMNLRMEKILYFELLDILRSPESVKYLTGRNSVKLKAD</sequence>
<feature type="transmembrane region" description="Helical" evidence="7">
    <location>
        <begin position="1991"/>
        <end position="2010"/>
    </location>
</feature>
<dbReference type="PANTHER" id="PTHR13167:SF25">
    <property type="entry name" value="PIEZO-TYPE MECHANOSENSITIVE ION CHANNEL COMPONENT"/>
    <property type="match status" value="1"/>
</dbReference>
<dbReference type="Proteomes" id="UP000187209">
    <property type="component" value="Unassembled WGS sequence"/>
</dbReference>
<feature type="transmembrane region" description="Helical" evidence="7">
    <location>
        <begin position="525"/>
        <end position="542"/>
    </location>
</feature>
<feature type="domain" description="Piezo transmembrane helical unit" evidence="9">
    <location>
        <begin position="1576"/>
        <end position="1700"/>
    </location>
</feature>
<feature type="transmembrane region" description="Helical" evidence="7">
    <location>
        <begin position="1102"/>
        <end position="1123"/>
    </location>
</feature>
<dbReference type="InterPro" id="IPR056768">
    <property type="entry name" value="THU_Piezo"/>
</dbReference>
<evidence type="ECO:0000259" key="10">
    <source>
        <dbReference type="Pfam" id="PF24874"/>
    </source>
</evidence>
<proteinExistence type="inferred from homology"/>
<feature type="transmembrane region" description="Helical" evidence="7">
    <location>
        <begin position="1734"/>
        <end position="1756"/>
    </location>
</feature>
<protein>
    <submittedName>
        <fullName evidence="11">Uncharacterized protein</fullName>
    </submittedName>
</protein>
<keyword evidence="5 7" id="KW-0472">Membrane</keyword>
<dbReference type="GO" id="GO:0016020">
    <property type="term" value="C:membrane"/>
    <property type="evidence" value="ECO:0007669"/>
    <property type="project" value="UniProtKB-SubCell"/>
</dbReference>
<feature type="transmembrane region" description="Helical" evidence="7">
    <location>
        <begin position="1776"/>
        <end position="1793"/>
    </location>
</feature>
<feature type="transmembrane region" description="Helical" evidence="7">
    <location>
        <begin position="722"/>
        <end position="739"/>
    </location>
</feature>
<dbReference type="InterPro" id="IPR056770">
    <property type="entry name" value="Piezo_THU9_anchor"/>
</dbReference>
<dbReference type="GO" id="GO:0005261">
    <property type="term" value="F:monoatomic cation channel activity"/>
    <property type="evidence" value="ECO:0007669"/>
    <property type="project" value="TreeGrafter"/>
</dbReference>
<gene>
    <name evidence="11" type="ORF">SteCoe_18374</name>
</gene>
<feature type="transmembrane region" description="Helical" evidence="7">
    <location>
        <begin position="1831"/>
        <end position="1854"/>
    </location>
</feature>
<feature type="transmembrane region" description="Helical" evidence="7">
    <location>
        <begin position="696"/>
        <end position="716"/>
    </location>
</feature>
<keyword evidence="3 7" id="KW-0812">Transmembrane</keyword>
<feature type="transmembrane region" description="Helical" evidence="7">
    <location>
        <begin position="1031"/>
        <end position="1047"/>
    </location>
</feature>
<evidence type="ECO:0000259" key="9">
    <source>
        <dbReference type="Pfam" id="PF23188"/>
    </source>
</evidence>
<feature type="transmembrane region" description="Helical" evidence="7">
    <location>
        <begin position="1620"/>
        <end position="1638"/>
    </location>
</feature>
<feature type="region of interest" description="Disordered" evidence="6">
    <location>
        <begin position="1150"/>
        <end position="1175"/>
    </location>
</feature>
<organism evidence="11 12">
    <name type="scientific">Stentor coeruleus</name>
    <dbReference type="NCBI Taxonomy" id="5963"/>
    <lineage>
        <taxon>Eukaryota</taxon>
        <taxon>Sar</taxon>
        <taxon>Alveolata</taxon>
        <taxon>Ciliophora</taxon>
        <taxon>Postciliodesmatophora</taxon>
        <taxon>Heterotrichea</taxon>
        <taxon>Heterotrichida</taxon>
        <taxon>Stentoridae</taxon>
        <taxon>Stentor</taxon>
    </lineage>
</organism>
<evidence type="ECO:0000259" key="8">
    <source>
        <dbReference type="Pfam" id="PF12166"/>
    </source>
</evidence>
<feature type="transmembrane region" description="Helical" evidence="7">
    <location>
        <begin position="1201"/>
        <end position="1218"/>
    </location>
</feature>
<keyword evidence="12" id="KW-1185">Reference proteome</keyword>
<dbReference type="InterPro" id="IPR027272">
    <property type="entry name" value="Piezo"/>
</dbReference>
<accession>A0A1R2BWN0</accession>
<feature type="domain" description="Piezo non-specific cation channel cap" evidence="8">
    <location>
        <begin position="2047"/>
        <end position="2312"/>
    </location>
</feature>
<dbReference type="OrthoDB" id="313451at2759"/>
<feature type="transmembrane region" description="Helical" evidence="7">
    <location>
        <begin position="626"/>
        <end position="644"/>
    </location>
</feature>
<dbReference type="EMBL" id="MPUH01000389">
    <property type="protein sequence ID" value="OMJ81198.1"/>
    <property type="molecule type" value="Genomic_DNA"/>
</dbReference>
<dbReference type="InterPro" id="IPR031334">
    <property type="entry name" value="Piezo_cap_dom"/>
</dbReference>
<evidence type="ECO:0000256" key="7">
    <source>
        <dbReference type="SAM" id="Phobius"/>
    </source>
</evidence>